<keyword evidence="2" id="KW-0472">Membrane</keyword>
<evidence type="ECO:0000256" key="1">
    <source>
        <dbReference type="ARBA" id="ARBA00023157"/>
    </source>
</evidence>
<dbReference type="Gene3D" id="1.10.287.210">
    <property type="match status" value="1"/>
</dbReference>
<dbReference type="PANTHER" id="PTHR10424">
    <property type="entry name" value="VIRAL ENVELOPE PROTEIN"/>
    <property type="match status" value="1"/>
</dbReference>
<feature type="non-terminal residue" evidence="3">
    <location>
        <position position="124"/>
    </location>
</feature>
<protein>
    <submittedName>
        <fullName evidence="3">ERVV2 protein</fullName>
    </submittedName>
</protein>
<evidence type="ECO:0000256" key="2">
    <source>
        <dbReference type="SAM" id="Phobius"/>
    </source>
</evidence>
<feature type="transmembrane region" description="Helical" evidence="2">
    <location>
        <begin position="71"/>
        <end position="96"/>
    </location>
</feature>
<evidence type="ECO:0000313" key="3">
    <source>
        <dbReference type="EMBL" id="NXE30467.1"/>
    </source>
</evidence>
<gene>
    <name evidence="3" type="primary">Ervv2_1</name>
    <name evidence="3" type="ORF">ARDKOR_R15264</name>
</gene>
<accession>A0A7K8LMC3</accession>
<organism evidence="3 4">
    <name type="scientific">Ardeotis kori</name>
    <dbReference type="NCBI Taxonomy" id="89386"/>
    <lineage>
        <taxon>Eukaryota</taxon>
        <taxon>Metazoa</taxon>
        <taxon>Chordata</taxon>
        <taxon>Craniata</taxon>
        <taxon>Vertebrata</taxon>
        <taxon>Euteleostomi</taxon>
        <taxon>Archelosauria</taxon>
        <taxon>Archosauria</taxon>
        <taxon>Dinosauria</taxon>
        <taxon>Saurischia</taxon>
        <taxon>Theropoda</taxon>
        <taxon>Coelurosauria</taxon>
        <taxon>Aves</taxon>
        <taxon>Neognathae</taxon>
        <taxon>Neoaves</taxon>
        <taxon>Otidimorphae</taxon>
        <taxon>Otidiformes</taxon>
        <taxon>Otididae</taxon>
        <taxon>Ardeotis</taxon>
    </lineage>
</organism>
<reference evidence="3 4" key="1">
    <citation type="submission" date="2019-09" db="EMBL/GenBank/DDBJ databases">
        <title>Bird 10,000 Genomes (B10K) Project - Family phase.</title>
        <authorList>
            <person name="Zhang G."/>
        </authorList>
    </citation>
    <scope>NUCLEOTIDE SEQUENCE [LARGE SCALE GENOMIC DNA]</scope>
    <source>
        <strain evidence="3">B10K-CU-031-01</strain>
        <tissue evidence="3">Muscle</tissue>
    </source>
</reference>
<feature type="non-terminal residue" evidence="3">
    <location>
        <position position="1"/>
    </location>
</feature>
<dbReference type="InterPro" id="IPR018154">
    <property type="entry name" value="TLV/ENV_coat_polyprotein"/>
</dbReference>
<evidence type="ECO:0000313" key="4">
    <source>
        <dbReference type="Proteomes" id="UP000560386"/>
    </source>
</evidence>
<keyword evidence="2" id="KW-0812">Transmembrane</keyword>
<dbReference type="EMBL" id="VWPR01004633">
    <property type="protein sequence ID" value="NXE30467.1"/>
    <property type="molecule type" value="Genomic_DNA"/>
</dbReference>
<comment type="caution">
    <text evidence="3">The sequence shown here is derived from an EMBL/GenBank/DDBJ whole genome shotgun (WGS) entry which is preliminary data.</text>
</comment>
<name>A0A7K8LMC3_9AVES</name>
<keyword evidence="2" id="KW-1133">Transmembrane helix</keyword>
<keyword evidence="1" id="KW-1015">Disulfide bond</keyword>
<dbReference type="Proteomes" id="UP000560386">
    <property type="component" value="Unassembled WGS sequence"/>
</dbReference>
<proteinExistence type="predicted"/>
<dbReference type="AlphaFoldDB" id="A0A7K8LMC3"/>
<sequence length="124" mass="14306">LASQGGVCTTVNRSCCMSMDQSGRISPDLKEIWEQTKILREVTKDDTSCGFEEVWNKLTSWLPNLAWVKQLFMAATLLGLLILFTCILIQCTFWCCKRTTGSYEEWKSHKLKHQVESGKYFKRT</sequence>
<dbReference type="PANTHER" id="PTHR10424:SF73">
    <property type="entry name" value="ENDOGENOUS RETROVIRUS GROUP FC1 ENV POLYPROTEIN-RELATED"/>
    <property type="match status" value="1"/>
</dbReference>
<dbReference type="SUPFAM" id="SSF58069">
    <property type="entry name" value="Virus ectodomain"/>
    <property type="match status" value="1"/>
</dbReference>
<keyword evidence="4" id="KW-1185">Reference proteome</keyword>